<dbReference type="SUPFAM" id="SSF103486">
    <property type="entry name" value="V-type ATP synthase subunit C"/>
    <property type="match status" value="1"/>
</dbReference>
<name>A0A2V2F4Y0_9FIRM</name>
<dbReference type="Gene3D" id="1.10.132.50">
    <property type="entry name" value="ATP synthase (C/AC39) subunit, domain 3"/>
    <property type="match status" value="3"/>
</dbReference>
<dbReference type="GeneID" id="94439510"/>
<gene>
    <name evidence="4" type="ORF">DES51_11028</name>
    <name evidence="3" type="ORF">MQE39_06405</name>
</gene>
<dbReference type="PANTHER" id="PTHR38682">
    <property type="entry name" value="V-TYPE ATP SYNTHASE SUBUNIT C"/>
    <property type="match status" value="1"/>
</dbReference>
<dbReference type="InterPro" id="IPR044911">
    <property type="entry name" value="V-type_ATPase_csu/dsu_dom_3"/>
</dbReference>
<evidence type="ECO:0000313" key="5">
    <source>
        <dbReference type="Proteomes" id="UP000247612"/>
    </source>
</evidence>
<dbReference type="STRING" id="1034346.GCA_000313565_01309"/>
<reference evidence="4 5" key="1">
    <citation type="submission" date="2018-05" db="EMBL/GenBank/DDBJ databases">
        <title>Genomic Encyclopedia of Type Strains, Phase IV (KMG-IV): sequencing the most valuable type-strain genomes for metagenomic binning, comparative biology and taxonomic classification.</title>
        <authorList>
            <person name="Goeker M."/>
        </authorList>
    </citation>
    <scope>NUCLEOTIDE SEQUENCE [LARGE SCALE GENOMIC DNA]</scope>
    <source>
        <strain evidence="4 5">JC118</strain>
    </source>
</reference>
<accession>A0A2V2F4Y0</accession>
<sequence length="345" mass="40211">MTSLSANAITTKAKAMYGRRLRSEDYHALVHKKSVAEIAAYLKNETDYASTFANVKESEIHRGDLEALLKKDMFERGCKLAHYADGKDKELYEIGIFKSEIDLILGKLRLFNSSLYSEFESQIPFYLNRYTSFDLHKLKEAQTYSALCEILARTDYAKILLKYQPKGNELIDYPQVETALTKYYYDRVLLTIKRHLRGKTQSDCLTIFLTGIELQNISKIYRLKKYYHADAETIRPTLMLDYLRISKSKMEELIEAADAESFLRILADSPYRVFADNHDYVFIEYYADRIKYHLAERHMRFSTSPAIVFLTYTILHEIEMSNLVNIIEGVRYGVSADHIEKTCIY</sequence>
<dbReference type="InterPro" id="IPR050873">
    <property type="entry name" value="V-ATPase_V0D/AC39_subunit"/>
</dbReference>
<dbReference type="EMBL" id="QJKH01000010">
    <property type="protein sequence ID" value="PXX77489.1"/>
    <property type="molecule type" value="Genomic_DNA"/>
</dbReference>
<evidence type="ECO:0000256" key="1">
    <source>
        <dbReference type="ARBA" id="ARBA00022448"/>
    </source>
</evidence>
<dbReference type="Pfam" id="PF01992">
    <property type="entry name" value="vATP-synt_AC39"/>
    <property type="match status" value="1"/>
</dbReference>
<keyword evidence="5" id="KW-1185">Reference proteome</keyword>
<evidence type="ECO:0000313" key="4">
    <source>
        <dbReference type="EMBL" id="PXX77489.1"/>
    </source>
</evidence>
<dbReference type="RefSeq" id="WP_022937624.1">
    <property type="nucleotide sequence ID" value="NZ_BAABZA010000001.1"/>
</dbReference>
<dbReference type="Proteomes" id="UP001276902">
    <property type="component" value="Unassembled WGS sequence"/>
</dbReference>
<protein>
    <submittedName>
        <fullName evidence="3">V-type ATPase subunit</fullName>
    </submittedName>
    <submittedName>
        <fullName evidence="4">V/A-type H+-transporting ATPase subunit C</fullName>
    </submittedName>
</protein>
<comment type="caution">
    <text evidence="4">The sequence shown here is derived from an EMBL/GenBank/DDBJ whole genome shotgun (WGS) entry which is preliminary data.</text>
</comment>
<evidence type="ECO:0000256" key="2">
    <source>
        <dbReference type="ARBA" id="ARBA00023065"/>
    </source>
</evidence>
<dbReference type="InterPro" id="IPR036079">
    <property type="entry name" value="ATPase_csu/dsu_sf"/>
</dbReference>
<proteinExistence type="predicted"/>
<dbReference type="AlphaFoldDB" id="A0A2V2F4Y0"/>
<organism evidence="4 5">
    <name type="scientific">Dielma fastidiosa</name>
    <dbReference type="NCBI Taxonomy" id="1034346"/>
    <lineage>
        <taxon>Bacteria</taxon>
        <taxon>Bacillati</taxon>
        <taxon>Bacillota</taxon>
        <taxon>Erysipelotrichia</taxon>
        <taxon>Erysipelotrichales</taxon>
        <taxon>Erysipelotrichaceae</taxon>
        <taxon>Dielma</taxon>
    </lineage>
</organism>
<dbReference type="EMBL" id="JALDAW010000011">
    <property type="protein sequence ID" value="MDY5167756.1"/>
    <property type="molecule type" value="Genomic_DNA"/>
</dbReference>
<reference evidence="3" key="2">
    <citation type="submission" date="2022-03" db="EMBL/GenBank/DDBJ databases">
        <title>First case of bacteraemia caused by Dielma fastidiosa in a patient hospitalised with diverticulitis.</title>
        <authorList>
            <person name="Forman-Ankjaer B."/>
            <person name="Hvid-Jensen F."/>
            <person name="Kobel C.M."/>
            <person name="Greve T."/>
        </authorList>
    </citation>
    <scope>NUCLEOTIDE SEQUENCE</scope>
    <source>
        <strain evidence="3">AUH_DF_2021</strain>
    </source>
</reference>
<dbReference type="PANTHER" id="PTHR38682:SF1">
    <property type="entry name" value="V-TYPE ATP SYNTHASE SUBUNIT C"/>
    <property type="match status" value="1"/>
</dbReference>
<keyword evidence="2" id="KW-0406">Ion transport</keyword>
<evidence type="ECO:0000313" key="3">
    <source>
        <dbReference type="EMBL" id="MDY5167756.1"/>
    </source>
</evidence>
<dbReference type="Proteomes" id="UP000247612">
    <property type="component" value="Unassembled WGS sequence"/>
</dbReference>
<dbReference type="OrthoDB" id="9816136at2"/>
<keyword evidence="1" id="KW-0813">Transport</keyword>
<dbReference type="InterPro" id="IPR002843">
    <property type="entry name" value="ATPase_V0-cplx_csu/dsu"/>
</dbReference>
<dbReference type="GO" id="GO:0046961">
    <property type="term" value="F:proton-transporting ATPase activity, rotational mechanism"/>
    <property type="evidence" value="ECO:0007669"/>
    <property type="project" value="InterPro"/>
</dbReference>